<evidence type="ECO:0000256" key="1">
    <source>
        <dbReference type="SAM" id="Phobius"/>
    </source>
</evidence>
<sequence>MIIHSPSRPGKTPSYTHWFAHPIWSMLAAFGCYFCVYGFRKPFTAGLYEGQSWLGIPWKSVLISSQIAGYMLSKCSGIFFVSSITWSKRIQAILWSVFIAEIALLGFGLAPKPWSILFLIMNGLPLGMIFGYIQGFLEGKKNTELFIASLGASFILADGVSKSVGKLLLNTGIAESWMPFTAGLLFSLPFLFFVWMLQQIPKPTKEDIAERSERAPMTSQDRNRLIKSLGPGILGISLLYLFASLLRGIRSDFAPEIWEYLGFHGLPSIFTQTEIWVTVGILLINGSLVFVKNNIHAFYISLGIIFMGFLLLILCGTVGLHYLSSFWLVVLTGFGIYLPYLTITTSIFERMLAISKHKANIGFLMYIVDSTGYVGYNLLLWCSGFIFPHWNLAHLFFEWINLLGIAGIGIALFSTIYFTKKLIQ</sequence>
<feature type="transmembrane region" description="Helical" evidence="1">
    <location>
        <begin position="145"/>
        <end position="165"/>
    </location>
</feature>
<dbReference type="SUPFAM" id="SSF103473">
    <property type="entry name" value="MFS general substrate transporter"/>
    <property type="match status" value="1"/>
</dbReference>
<name>A0A2S2DRY9_9BACT</name>
<dbReference type="EMBL" id="CP029346">
    <property type="protein sequence ID" value="AWL08154.1"/>
    <property type="molecule type" value="Genomic_DNA"/>
</dbReference>
<dbReference type="InterPro" id="IPR043745">
    <property type="entry name" value="DUF5690"/>
</dbReference>
<dbReference type="AlphaFoldDB" id="A0A2S2DRY9"/>
<keyword evidence="1" id="KW-1133">Transmembrane helix</keyword>
<keyword evidence="3" id="KW-1185">Reference proteome</keyword>
<feature type="transmembrane region" description="Helical" evidence="1">
    <location>
        <begin position="229"/>
        <end position="249"/>
    </location>
</feature>
<dbReference type="Pfam" id="PF18943">
    <property type="entry name" value="DUF5690"/>
    <property type="match status" value="1"/>
</dbReference>
<gene>
    <name evidence="2" type="ORF">HME7025_00271</name>
</gene>
<organism evidence="2 3">
    <name type="scientific">Aquirufa nivalisilvae</name>
    <dbReference type="NCBI Taxonomy" id="2516557"/>
    <lineage>
        <taxon>Bacteria</taxon>
        <taxon>Pseudomonadati</taxon>
        <taxon>Bacteroidota</taxon>
        <taxon>Cytophagia</taxon>
        <taxon>Cytophagales</taxon>
        <taxon>Flectobacillaceae</taxon>
        <taxon>Aquirufa</taxon>
    </lineage>
</organism>
<evidence type="ECO:0000313" key="3">
    <source>
        <dbReference type="Proteomes" id="UP000245468"/>
    </source>
</evidence>
<feature type="transmembrane region" description="Helical" evidence="1">
    <location>
        <begin position="92"/>
        <end position="110"/>
    </location>
</feature>
<protein>
    <recommendedName>
        <fullName evidence="4">MFS transporter</fullName>
    </recommendedName>
</protein>
<feature type="transmembrane region" description="Helical" evidence="1">
    <location>
        <begin position="21"/>
        <end position="40"/>
    </location>
</feature>
<proteinExistence type="predicted"/>
<feature type="transmembrane region" description="Helical" evidence="1">
    <location>
        <begin position="177"/>
        <end position="197"/>
    </location>
</feature>
<feature type="transmembrane region" description="Helical" evidence="1">
    <location>
        <begin position="326"/>
        <end position="343"/>
    </location>
</feature>
<reference evidence="3" key="1">
    <citation type="submission" date="2018-05" db="EMBL/GenBank/DDBJ databases">
        <title>Pseudarcicella sp. HME7025 Genome sequencing and assembly.</title>
        <authorList>
            <person name="Kim H."/>
            <person name="Kang H."/>
            <person name="Joh K."/>
        </authorList>
    </citation>
    <scope>NUCLEOTIDE SEQUENCE [LARGE SCALE GENOMIC DNA]</scope>
    <source>
        <strain evidence="3">HME7025</strain>
    </source>
</reference>
<dbReference type="KEGG" id="psez:HME7025_00271"/>
<evidence type="ECO:0008006" key="4">
    <source>
        <dbReference type="Google" id="ProtNLM"/>
    </source>
</evidence>
<feature type="transmembrane region" description="Helical" evidence="1">
    <location>
        <begin position="116"/>
        <end position="133"/>
    </location>
</feature>
<dbReference type="OrthoDB" id="182994at2"/>
<feature type="transmembrane region" description="Helical" evidence="1">
    <location>
        <begin position="269"/>
        <end position="291"/>
    </location>
</feature>
<keyword evidence="1" id="KW-0812">Transmembrane</keyword>
<dbReference type="RefSeq" id="WP_109321923.1">
    <property type="nucleotide sequence ID" value="NZ_CP029346.1"/>
</dbReference>
<dbReference type="InterPro" id="IPR036259">
    <property type="entry name" value="MFS_trans_sf"/>
</dbReference>
<dbReference type="Proteomes" id="UP000245468">
    <property type="component" value="Chromosome"/>
</dbReference>
<feature type="transmembrane region" description="Helical" evidence="1">
    <location>
        <begin position="399"/>
        <end position="418"/>
    </location>
</feature>
<accession>A0A2S2DRY9</accession>
<feature type="transmembrane region" description="Helical" evidence="1">
    <location>
        <begin position="298"/>
        <end position="320"/>
    </location>
</feature>
<evidence type="ECO:0000313" key="2">
    <source>
        <dbReference type="EMBL" id="AWL08154.1"/>
    </source>
</evidence>
<feature type="transmembrane region" description="Helical" evidence="1">
    <location>
        <begin position="363"/>
        <end position="387"/>
    </location>
</feature>
<keyword evidence="1" id="KW-0472">Membrane</keyword>